<dbReference type="GO" id="GO:0046872">
    <property type="term" value="F:metal ion binding"/>
    <property type="evidence" value="ECO:0007669"/>
    <property type="project" value="UniProtKB-KW"/>
</dbReference>
<evidence type="ECO:0000256" key="12">
    <source>
        <dbReference type="SAM" id="SignalP"/>
    </source>
</evidence>
<keyword evidence="3" id="KW-0121">Carboxypeptidase</keyword>
<name>A0ABD2WWQ9_9HYME</name>
<keyword evidence="10" id="KW-1015">Disulfide bond</keyword>
<evidence type="ECO:0000256" key="7">
    <source>
        <dbReference type="ARBA" id="ARBA00022801"/>
    </source>
</evidence>
<dbReference type="InterPro" id="IPR036990">
    <property type="entry name" value="M14A-like_propep"/>
</dbReference>
<dbReference type="GO" id="GO:0008237">
    <property type="term" value="F:metallopeptidase activity"/>
    <property type="evidence" value="ECO:0007669"/>
    <property type="project" value="UniProtKB-KW"/>
</dbReference>
<evidence type="ECO:0000256" key="4">
    <source>
        <dbReference type="ARBA" id="ARBA00022670"/>
    </source>
</evidence>
<dbReference type="PANTHER" id="PTHR11705">
    <property type="entry name" value="PROTEASE FAMILY M14 CARBOXYPEPTIDASE A,B"/>
    <property type="match status" value="1"/>
</dbReference>
<reference evidence="14 15" key="1">
    <citation type="journal article" date="2024" name="bioRxiv">
        <title>A reference genome for Trichogramma kaykai: A tiny desert-dwelling parasitoid wasp with competing sex-ratio distorters.</title>
        <authorList>
            <person name="Culotta J."/>
            <person name="Lindsey A.R."/>
        </authorList>
    </citation>
    <scope>NUCLEOTIDE SEQUENCE [LARGE SCALE GENOMIC DNA]</scope>
    <source>
        <strain evidence="14 15">KSX58</strain>
    </source>
</reference>
<dbReference type="Proteomes" id="UP001627154">
    <property type="component" value="Unassembled WGS sequence"/>
</dbReference>
<dbReference type="FunFam" id="3.40.630.10:FF:000084">
    <property type="entry name" value="Carboxypeptidase B2"/>
    <property type="match status" value="1"/>
</dbReference>
<dbReference type="Pfam" id="PF02244">
    <property type="entry name" value="Propep_M14"/>
    <property type="match status" value="1"/>
</dbReference>
<protein>
    <recommendedName>
        <fullName evidence="13">Peptidase M14 domain-containing protein</fullName>
    </recommendedName>
</protein>
<keyword evidence="7" id="KW-0378">Hydrolase</keyword>
<dbReference type="EMBL" id="JBJJXI010000066">
    <property type="protein sequence ID" value="KAL3397375.1"/>
    <property type="molecule type" value="Genomic_DNA"/>
</dbReference>
<dbReference type="InterPro" id="IPR000834">
    <property type="entry name" value="Peptidase_M14"/>
</dbReference>
<dbReference type="CDD" id="cd03860">
    <property type="entry name" value="M14_CP_A-B_like"/>
    <property type="match status" value="1"/>
</dbReference>
<evidence type="ECO:0000256" key="10">
    <source>
        <dbReference type="ARBA" id="ARBA00023157"/>
    </source>
</evidence>
<sequence>MNVIIVLLFVIIRINADEEYIPPVDGMQKLSITVDTDKKLNLVRSYQDTEGFDFLRVPEKPSKNSVVELYVAGDKVNKFKGTLKKNHLTYKIDIENVAETIKKSNDENHKLHRRTRRDVHNFEHFPKYDEITAYLKKIHKEHPSFTKIERIGGSYENRDIFAIEFSKRDRNVKKPILLIDAGIHAREWISVTTALYAIDQLTKHPDLLNNMDVYVIPLVNPDGYEFSHGSDKTRMWRKSRSEIKRWGCTGVDLNRNFGFHWNTVGASKVPCSPIYAGPRAFSEPESRALRDFILRLRGRIKVYLSLHCPGNLIMHPWGYTYDAPKNAHDLVCLGREANNRLAKVRKSSYQVGSASKVVYLSSGSSTDWAMGEGGVEMAYTIELTEKMHGFTTPTSEIVPVGKEFFEALKVFSRHVVGKDECHEATEDM</sequence>
<keyword evidence="8" id="KW-0862">Zinc</keyword>
<feature type="domain" description="Peptidase M14" evidence="13">
    <location>
        <begin position="124"/>
        <end position="415"/>
    </location>
</feature>
<dbReference type="PROSITE" id="PS00132">
    <property type="entry name" value="CARBOXYPEPT_ZN_1"/>
    <property type="match status" value="1"/>
</dbReference>
<evidence type="ECO:0000256" key="6">
    <source>
        <dbReference type="ARBA" id="ARBA00022729"/>
    </source>
</evidence>
<evidence type="ECO:0000313" key="14">
    <source>
        <dbReference type="EMBL" id="KAL3397375.1"/>
    </source>
</evidence>
<organism evidence="14 15">
    <name type="scientific">Trichogramma kaykai</name>
    <dbReference type="NCBI Taxonomy" id="54128"/>
    <lineage>
        <taxon>Eukaryota</taxon>
        <taxon>Metazoa</taxon>
        <taxon>Ecdysozoa</taxon>
        <taxon>Arthropoda</taxon>
        <taxon>Hexapoda</taxon>
        <taxon>Insecta</taxon>
        <taxon>Pterygota</taxon>
        <taxon>Neoptera</taxon>
        <taxon>Endopterygota</taxon>
        <taxon>Hymenoptera</taxon>
        <taxon>Apocrita</taxon>
        <taxon>Proctotrupomorpha</taxon>
        <taxon>Chalcidoidea</taxon>
        <taxon>Trichogrammatidae</taxon>
        <taxon>Trichogramma</taxon>
    </lineage>
</organism>
<feature type="chain" id="PRO_5044887627" description="Peptidase M14 domain-containing protein" evidence="12">
    <location>
        <begin position="17"/>
        <end position="428"/>
    </location>
</feature>
<gene>
    <name evidence="14" type="ORF">TKK_008939</name>
</gene>
<evidence type="ECO:0000256" key="3">
    <source>
        <dbReference type="ARBA" id="ARBA00022645"/>
    </source>
</evidence>
<keyword evidence="15" id="KW-1185">Reference proteome</keyword>
<dbReference type="PROSITE" id="PS52035">
    <property type="entry name" value="PEPTIDASE_M14"/>
    <property type="match status" value="1"/>
</dbReference>
<evidence type="ECO:0000256" key="8">
    <source>
        <dbReference type="ARBA" id="ARBA00022833"/>
    </source>
</evidence>
<dbReference type="Gene3D" id="3.40.630.10">
    <property type="entry name" value="Zn peptidases"/>
    <property type="match status" value="1"/>
</dbReference>
<keyword evidence="5" id="KW-0479">Metal-binding</keyword>
<keyword evidence="9" id="KW-0482">Metalloprotease</keyword>
<dbReference type="Pfam" id="PF00246">
    <property type="entry name" value="Peptidase_M14"/>
    <property type="match status" value="1"/>
</dbReference>
<evidence type="ECO:0000256" key="11">
    <source>
        <dbReference type="PROSITE-ProRule" id="PRU01379"/>
    </source>
</evidence>
<feature type="active site" description="Proton donor/acceptor" evidence="11">
    <location>
        <position position="382"/>
    </location>
</feature>
<proteinExistence type="inferred from homology"/>
<evidence type="ECO:0000256" key="5">
    <source>
        <dbReference type="ARBA" id="ARBA00022723"/>
    </source>
</evidence>
<dbReference type="InterPro" id="IPR003146">
    <property type="entry name" value="M14A_act_pep"/>
</dbReference>
<comment type="cofactor">
    <cofactor evidence="1">
        <name>Zn(2+)</name>
        <dbReference type="ChEBI" id="CHEBI:29105"/>
    </cofactor>
</comment>
<keyword evidence="4" id="KW-0645">Protease</keyword>
<dbReference type="SMART" id="SM00631">
    <property type="entry name" value="Zn_pept"/>
    <property type="match status" value="1"/>
</dbReference>
<dbReference type="SUPFAM" id="SSF53187">
    <property type="entry name" value="Zn-dependent exopeptidases"/>
    <property type="match status" value="1"/>
</dbReference>
<evidence type="ECO:0000259" key="13">
    <source>
        <dbReference type="PROSITE" id="PS52035"/>
    </source>
</evidence>
<dbReference type="GO" id="GO:0006508">
    <property type="term" value="P:proteolysis"/>
    <property type="evidence" value="ECO:0007669"/>
    <property type="project" value="UniProtKB-KW"/>
</dbReference>
<feature type="signal peptide" evidence="12">
    <location>
        <begin position="1"/>
        <end position="16"/>
    </location>
</feature>
<comment type="caution">
    <text evidence="14">The sequence shown here is derived from an EMBL/GenBank/DDBJ whole genome shotgun (WGS) entry which is preliminary data.</text>
</comment>
<evidence type="ECO:0000256" key="1">
    <source>
        <dbReference type="ARBA" id="ARBA00001947"/>
    </source>
</evidence>
<dbReference type="Gene3D" id="3.30.70.340">
    <property type="entry name" value="Metallocarboxypeptidase-like"/>
    <property type="match status" value="1"/>
</dbReference>
<dbReference type="PRINTS" id="PR00765">
    <property type="entry name" value="CRBOXYPTASEA"/>
</dbReference>
<dbReference type="AlphaFoldDB" id="A0ABD2WWQ9"/>
<comment type="similarity">
    <text evidence="2 11">Belongs to the peptidase M14 family.</text>
</comment>
<evidence type="ECO:0000313" key="15">
    <source>
        <dbReference type="Proteomes" id="UP001627154"/>
    </source>
</evidence>
<dbReference type="PANTHER" id="PTHR11705:SF140">
    <property type="entry name" value="FI02848P-RELATED"/>
    <property type="match status" value="1"/>
</dbReference>
<evidence type="ECO:0000256" key="2">
    <source>
        <dbReference type="ARBA" id="ARBA00005988"/>
    </source>
</evidence>
<dbReference type="SUPFAM" id="SSF54897">
    <property type="entry name" value="Protease propeptides/inhibitors"/>
    <property type="match status" value="1"/>
</dbReference>
<dbReference type="GO" id="GO:0004180">
    <property type="term" value="F:carboxypeptidase activity"/>
    <property type="evidence" value="ECO:0007669"/>
    <property type="project" value="UniProtKB-KW"/>
</dbReference>
<accession>A0ABD2WWQ9</accession>
<keyword evidence="6 12" id="KW-0732">Signal</keyword>
<dbReference type="InterPro" id="IPR057246">
    <property type="entry name" value="CARBOXYPEPT_ZN_1"/>
</dbReference>
<evidence type="ECO:0000256" key="9">
    <source>
        <dbReference type="ARBA" id="ARBA00023049"/>
    </source>
</evidence>